<proteinExistence type="predicted"/>
<evidence type="ECO:0000313" key="1">
    <source>
        <dbReference type="EMBL" id="GGI16257.1"/>
    </source>
</evidence>
<accession>A0A8J3AKH8</accession>
<dbReference type="Proteomes" id="UP000626244">
    <property type="component" value="Unassembled WGS sequence"/>
</dbReference>
<protein>
    <submittedName>
        <fullName evidence="1">DNA topology modulation protein FlaR</fullName>
    </submittedName>
</protein>
<dbReference type="RefSeq" id="WP_088000859.1">
    <property type="nucleotide sequence ID" value="NZ_BMHB01000002.1"/>
</dbReference>
<dbReference type="InterPro" id="IPR027417">
    <property type="entry name" value="P-loop_NTPase"/>
</dbReference>
<organism evidence="1 2">
    <name type="scientific">Gottfriedia solisilvae</name>
    <dbReference type="NCBI Taxonomy" id="1516104"/>
    <lineage>
        <taxon>Bacteria</taxon>
        <taxon>Bacillati</taxon>
        <taxon>Bacillota</taxon>
        <taxon>Bacilli</taxon>
        <taxon>Bacillales</taxon>
        <taxon>Bacillaceae</taxon>
        <taxon>Gottfriedia</taxon>
    </lineage>
</organism>
<gene>
    <name evidence="1" type="ORF">GCM10007380_32060</name>
</gene>
<name>A0A8J3AKH8_9BACI</name>
<keyword evidence="2" id="KW-1185">Reference proteome</keyword>
<dbReference type="AlphaFoldDB" id="A0A8J3AKH8"/>
<dbReference type="Gene3D" id="3.40.50.300">
    <property type="entry name" value="P-loop containing nucleotide triphosphate hydrolases"/>
    <property type="match status" value="1"/>
</dbReference>
<dbReference type="EMBL" id="BMHB01000002">
    <property type="protein sequence ID" value="GGI16257.1"/>
    <property type="molecule type" value="Genomic_DNA"/>
</dbReference>
<dbReference type="PANTHER" id="PTHR37816:SF2">
    <property type="entry name" value="DNA TOPOLOGY MODULATION PROTEIN FLAR-RELATED PROTEIN"/>
    <property type="match status" value="1"/>
</dbReference>
<sequence length="169" mass="20314">MKNKPKRIHIIGSVGSGKTTLAKNISNILSIPYYELDNIVWKRTSNGDIRNSMDDRDAIFQNIIGQDYWIVEGVHYEWVKKSFELADMILLLDVSKKKRKYRILKRFILQRLNIEKANYKPTLKMLRKMYKWNHNFELLYKPDILNMLKQYNHKVYLLKDNKDIDKLLH</sequence>
<dbReference type="SUPFAM" id="SSF52540">
    <property type="entry name" value="P-loop containing nucleoside triphosphate hydrolases"/>
    <property type="match status" value="1"/>
</dbReference>
<reference evidence="2" key="1">
    <citation type="journal article" date="2019" name="Int. J. Syst. Evol. Microbiol.">
        <title>The Global Catalogue of Microorganisms (GCM) 10K type strain sequencing project: providing services to taxonomists for standard genome sequencing and annotation.</title>
        <authorList>
            <consortium name="The Broad Institute Genomics Platform"/>
            <consortium name="The Broad Institute Genome Sequencing Center for Infectious Disease"/>
            <person name="Wu L."/>
            <person name="Ma J."/>
        </authorList>
    </citation>
    <scope>NUCLEOTIDE SEQUENCE [LARGE SCALE GENOMIC DNA]</scope>
    <source>
        <strain evidence="2">CGMCC 1.14993</strain>
    </source>
</reference>
<comment type="caution">
    <text evidence="1">The sequence shown here is derived from an EMBL/GenBank/DDBJ whole genome shotgun (WGS) entry which is preliminary data.</text>
</comment>
<dbReference type="PANTHER" id="PTHR37816">
    <property type="entry name" value="YALI0E33011P"/>
    <property type="match status" value="1"/>
</dbReference>
<dbReference type="OrthoDB" id="1201990at2"/>
<dbReference type="InterPro" id="IPR052922">
    <property type="entry name" value="Cytidylate_Kinase-2"/>
</dbReference>
<evidence type="ECO:0000313" key="2">
    <source>
        <dbReference type="Proteomes" id="UP000626244"/>
    </source>
</evidence>